<protein>
    <submittedName>
        <fullName evidence="3">Ldh family oxidoreductase</fullName>
    </submittedName>
</protein>
<keyword evidence="2" id="KW-0560">Oxidoreductase</keyword>
<dbReference type="AlphaFoldDB" id="A0A9D1ADA9"/>
<reference evidence="3" key="2">
    <citation type="journal article" date="2021" name="PeerJ">
        <title>Extensive microbial diversity within the chicken gut microbiome revealed by metagenomics and culture.</title>
        <authorList>
            <person name="Gilroy R."/>
            <person name="Ravi A."/>
            <person name="Getino M."/>
            <person name="Pursley I."/>
            <person name="Horton D.L."/>
            <person name="Alikhan N.F."/>
            <person name="Baker D."/>
            <person name="Gharbi K."/>
            <person name="Hall N."/>
            <person name="Watson M."/>
            <person name="Adriaenssens E.M."/>
            <person name="Foster-Nyarko E."/>
            <person name="Jarju S."/>
            <person name="Secka A."/>
            <person name="Antonio M."/>
            <person name="Oren A."/>
            <person name="Chaudhuri R.R."/>
            <person name="La Ragione R."/>
            <person name="Hildebrand F."/>
            <person name="Pallen M.J."/>
        </authorList>
    </citation>
    <scope>NUCLEOTIDE SEQUENCE</scope>
    <source>
        <strain evidence="3">ChiSjej4B22-8148</strain>
    </source>
</reference>
<dbReference type="EMBL" id="DVGK01000121">
    <property type="protein sequence ID" value="HIR14411.1"/>
    <property type="molecule type" value="Genomic_DNA"/>
</dbReference>
<dbReference type="InterPro" id="IPR036111">
    <property type="entry name" value="Mal/L-sulfo/L-lacto_DH-like_sf"/>
</dbReference>
<evidence type="ECO:0000313" key="3">
    <source>
        <dbReference type="EMBL" id="HIR14411.1"/>
    </source>
</evidence>
<comment type="similarity">
    <text evidence="1">Belongs to the LDH2/MDH2 oxidoreductase family.</text>
</comment>
<evidence type="ECO:0000256" key="2">
    <source>
        <dbReference type="ARBA" id="ARBA00023002"/>
    </source>
</evidence>
<dbReference type="InterPro" id="IPR043144">
    <property type="entry name" value="Mal/L-sulf/L-lact_DH-like_ah"/>
</dbReference>
<sequence length="364" mass="40116">MSYKKYRCDKVRELAHKVFAWYGFSEDEAEKITDVLLTSDLYGIESHGVQRMTLYPYGIDIGRIKVGAELEIVKETPVSVLLDAHDSMGQLAGIRGMELAIEKAKKTGIGIAEVKNSNHFGIAGYYSMMAAKKGLLGISMTNTEALVVPTFGRKPIMGTNPIAVTMPASPHCFHLDMSTSVVTAGKMEVYAKNQKPLLSGWSVGKDGRENLDAAEFLNIRATKSNGGLLPLGGYGEEHGGHKGYGISLVVELMTGILSGGFTSTMVRKDKKVEKCCHTLIAMDYGMFGDKKEIEERFSAYLQEIRDSEKAEGHDRIYIHGDKEMEHMAEVLKENSVAMNEATYNEISKLCEKCGISAEEYLIEL</sequence>
<reference evidence="3" key="1">
    <citation type="submission" date="2020-10" db="EMBL/GenBank/DDBJ databases">
        <authorList>
            <person name="Gilroy R."/>
        </authorList>
    </citation>
    <scope>NUCLEOTIDE SEQUENCE</scope>
    <source>
        <strain evidence="3">ChiSjej4B22-8148</strain>
    </source>
</reference>
<dbReference type="Gene3D" id="3.30.1370.60">
    <property type="entry name" value="Hypothetical oxidoreductase yiak, domain 2"/>
    <property type="match status" value="1"/>
</dbReference>
<dbReference type="Gene3D" id="1.10.1530.10">
    <property type="match status" value="1"/>
</dbReference>
<dbReference type="Proteomes" id="UP000886757">
    <property type="component" value="Unassembled WGS sequence"/>
</dbReference>
<organism evidence="3 4">
    <name type="scientific">Candidatus Choladousia intestinavium</name>
    <dbReference type="NCBI Taxonomy" id="2840727"/>
    <lineage>
        <taxon>Bacteria</taxon>
        <taxon>Bacillati</taxon>
        <taxon>Bacillota</taxon>
        <taxon>Clostridia</taxon>
        <taxon>Lachnospirales</taxon>
        <taxon>Lachnospiraceae</taxon>
        <taxon>Lachnospiraceae incertae sedis</taxon>
        <taxon>Candidatus Choladousia</taxon>
    </lineage>
</organism>
<dbReference type="InterPro" id="IPR003767">
    <property type="entry name" value="Malate/L-lactate_DH-like"/>
</dbReference>
<name>A0A9D1ADA9_9FIRM</name>
<dbReference type="PANTHER" id="PTHR11091">
    <property type="entry name" value="OXIDOREDUCTASE-RELATED"/>
    <property type="match status" value="1"/>
</dbReference>
<accession>A0A9D1ADA9</accession>
<evidence type="ECO:0000256" key="1">
    <source>
        <dbReference type="ARBA" id="ARBA00006056"/>
    </source>
</evidence>
<dbReference type="GO" id="GO:0016491">
    <property type="term" value="F:oxidoreductase activity"/>
    <property type="evidence" value="ECO:0007669"/>
    <property type="project" value="UniProtKB-KW"/>
</dbReference>
<evidence type="ECO:0000313" key="4">
    <source>
        <dbReference type="Proteomes" id="UP000886757"/>
    </source>
</evidence>
<comment type="caution">
    <text evidence="3">The sequence shown here is derived from an EMBL/GenBank/DDBJ whole genome shotgun (WGS) entry which is preliminary data.</text>
</comment>
<proteinExistence type="inferred from homology"/>
<dbReference type="Pfam" id="PF02615">
    <property type="entry name" value="Ldh_2"/>
    <property type="match status" value="1"/>
</dbReference>
<dbReference type="SUPFAM" id="SSF89733">
    <property type="entry name" value="L-sulfolactate dehydrogenase-like"/>
    <property type="match status" value="1"/>
</dbReference>
<gene>
    <name evidence="3" type="ORF">IAB31_10880</name>
</gene>
<dbReference type="InterPro" id="IPR043143">
    <property type="entry name" value="Mal/L-sulf/L-lact_DH-like_NADP"/>
</dbReference>
<dbReference type="PANTHER" id="PTHR11091:SF0">
    <property type="entry name" value="MALATE DEHYDROGENASE"/>
    <property type="match status" value="1"/>
</dbReference>